<dbReference type="EMBL" id="JAJAQI010000012">
    <property type="protein sequence ID" value="MCB4822061.1"/>
    <property type="molecule type" value="Genomic_DNA"/>
</dbReference>
<dbReference type="Pfam" id="PF04343">
    <property type="entry name" value="DUF488"/>
    <property type="match status" value="1"/>
</dbReference>
<dbReference type="PANTHER" id="PTHR39337">
    <property type="entry name" value="BLR5642 PROTEIN"/>
    <property type="match status" value="1"/>
</dbReference>
<proteinExistence type="predicted"/>
<feature type="region of interest" description="Disordered" evidence="1">
    <location>
        <begin position="1"/>
        <end position="29"/>
    </location>
</feature>
<comment type="caution">
    <text evidence="2">The sequence shown here is derived from an EMBL/GenBank/DDBJ whole genome shotgun (WGS) entry which is preliminary data.</text>
</comment>
<dbReference type="InterPro" id="IPR014519">
    <property type="entry name" value="UCP024492"/>
</dbReference>
<reference evidence="2" key="1">
    <citation type="submission" date="2021-10" db="EMBL/GenBank/DDBJ databases">
        <title>Roseicella aerolatum sp. nov., isolated from aerosols of e-waste dismantling site.</title>
        <authorList>
            <person name="Qin T."/>
        </authorList>
    </citation>
    <scope>NUCLEOTIDE SEQUENCE</scope>
    <source>
        <strain evidence="2">GB24</strain>
    </source>
</reference>
<gene>
    <name evidence="2" type="ORF">LHA35_09985</name>
</gene>
<evidence type="ECO:0000256" key="1">
    <source>
        <dbReference type="SAM" id="MobiDB-lite"/>
    </source>
</evidence>
<dbReference type="Gene3D" id="3.20.20.140">
    <property type="entry name" value="Metal-dependent hydrolases"/>
    <property type="match status" value="1"/>
</dbReference>
<protein>
    <submittedName>
        <fullName evidence="2">DUF488 domain-containing protein</fullName>
    </submittedName>
</protein>
<dbReference type="PANTHER" id="PTHR39337:SF1">
    <property type="entry name" value="BLR5642 PROTEIN"/>
    <property type="match status" value="1"/>
</dbReference>
<evidence type="ECO:0000313" key="3">
    <source>
        <dbReference type="Proteomes" id="UP001139311"/>
    </source>
</evidence>
<feature type="compositionally biased region" description="Low complexity" evidence="1">
    <location>
        <begin position="1"/>
        <end position="20"/>
    </location>
</feature>
<sequence length="178" mass="18116">MSGAGDRIAAGAAEAPAGPDGPDRPPAPPLFTIGYEGATPGALIARLRAAGVTTLVDVRELPNSRRPGFAKRALSGALEAAGIRYVHLRALGTPAEGRAAARAGRSAEMKRIFGARLAGTEAQAAIATLAGQAREERLCLLCLEADPRQCHRTLVAEAVADATGSGIVHLHTDGSVPG</sequence>
<dbReference type="RefSeq" id="WP_226607771.1">
    <property type="nucleotide sequence ID" value="NZ_JAJAQI010000012.1"/>
</dbReference>
<dbReference type="PIRSF" id="PIRSF024492">
    <property type="entry name" value="UCP024492"/>
    <property type="match status" value="1"/>
</dbReference>
<organism evidence="2 3">
    <name type="scientific">Roseicella aerolata</name>
    <dbReference type="NCBI Taxonomy" id="2883479"/>
    <lineage>
        <taxon>Bacteria</taxon>
        <taxon>Pseudomonadati</taxon>
        <taxon>Pseudomonadota</taxon>
        <taxon>Alphaproteobacteria</taxon>
        <taxon>Acetobacterales</taxon>
        <taxon>Roseomonadaceae</taxon>
        <taxon>Roseicella</taxon>
    </lineage>
</organism>
<dbReference type="AlphaFoldDB" id="A0A9X1ID68"/>
<evidence type="ECO:0000313" key="2">
    <source>
        <dbReference type="EMBL" id="MCB4822061.1"/>
    </source>
</evidence>
<accession>A0A9X1ID68</accession>
<dbReference type="InterPro" id="IPR007438">
    <property type="entry name" value="DUF488"/>
</dbReference>
<keyword evidence="3" id="KW-1185">Reference proteome</keyword>
<name>A0A9X1ID68_9PROT</name>
<dbReference type="Proteomes" id="UP001139311">
    <property type="component" value="Unassembled WGS sequence"/>
</dbReference>